<dbReference type="GO" id="GO:0005643">
    <property type="term" value="C:nuclear pore"/>
    <property type="evidence" value="ECO:0007669"/>
    <property type="project" value="InterPro"/>
</dbReference>
<evidence type="ECO:0000259" key="2">
    <source>
        <dbReference type="PROSITE" id="PS51840"/>
    </source>
</evidence>
<evidence type="ECO:0000313" key="6">
    <source>
        <dbReference type="RefSeq" id="XP_010930141.1"/>
    </source>
</evidence>
<dbReference type="GeneID" id="105051397"/>
<organism evidence="4">
    <name type="scientific">Elaeis guineensis var. tenera</name>
    <name type="common">Oil palm</name>
    <dbReference type="NCBI Taxonomy" id="51953"/>
    <lineage>
        <taxon>Eukaryota</taxon>
        <taxon>Viridiplantae</taxon>
        <taxon>Streptophyta</taxon>
        <taxon>Embryophyta</taxon>
        <taxon>Tracheophyta</taxon>
        <taxon>Spermatophyta</taxon>
        <taxon>Magnoliopsida</taxon>
        <taxon>Liliopsida</taxon>
        <taxon>Arecaceae</taxon>
        <taxon>Arecoideae</taxon>
        <taxon>Cocoseae</taxon>
        <taxon>Elaeidinae</taxon>
        <taxon>Elaeis</taxon>
    </lineage>
</organism>
<evidence type="ECO:0000313" key="3">
    <source>
        <dbReference type="Proteomes" id="UP000504607"/>
    </source>
</evidence>
<feature type="region of interest" description="Disordered" evidence="1">
    <location>
        <begin position="574"/>
        <end position="598"/>
    </location>
</feature>
<dbReference type="RefSeq" id="XP_010930140.1">
    <property type="nucleotide sequence ID" value="XM_010931838.3"/>
</dbReference>
<dbReference type="RefSeq" id="XP_010930141.1">
    <property type="nucleotide sequence ID" value="XM_010931839.3"/>
</dbReference>
<feature type="compositionally biased region" description="Low complexity" evidence="1">
    <location>
        <begin position="332"/>
        <end position="344"/>
    </location>
</feature>
<evidence type="ECO:0000313" key="5">
    <source>
        <dbReference type="RefSeq" id="XP_010930140.1"/>
    </source>
</evidence>
<reference evidence="4 6" key="1">
    <citation type="submission" date="2022-04" db="UniProtKB">
        <authorList>
            <consortium name="RefSeq"/>
        </authorList>
    </citation>
    <scope>IDENTIFICATION</scope>
</reference>
<dbReference type="RefSeq" id="XP_010930139.1">
    <property type="nucleotide sequence ID" value="XM_010931837.3"/>
</dbReference>
<evidence type="ECO:0000256" key="1">
    <source>
        <dbReference type="SAM" id="MobiDB-lite"/>
    </source>
</evidence>
<dbReference type="AlphaFoldDB" id="A0A6I9RQ37"/>
<sequence length="1132" mass="124815">MVLGLRSKNKKGASVHVDYIIHIQEIKPWPPSQSLKSVRSVVLQWENGDNSSGSTNPITPSLGVTAAEGKIEFNESFKLQASLLREGSAKGNGMSTFQKNVLEFNMYEPRRDKTVKGQHLGSVVIDLAEHGMIKETVSVSIPVNCKRSFRNTVQPLLYVNIQPFQKENRSSSSGESLSKEASLDKDGRESVSALMNEEYAEEAEIASFTDDDVSSHSSLACSSSALEANAHLPVQTSTAEQQHHENTLDAADEHGVGALEADLPLQSVPVKDELRPVTTGINLNGAVSNQNERSQESSLEDLPRDSGSLVNGNASFSTPQTSSLLILEKSDTSSTPSSSPLMPESTEEDIISGKDNESALWNDKAEEVQEKMVDFSGKENIVENLVKKESTIAITDKIESADTDFQEKLNPVTNSEPEQNVNKDGVSQESQNGSIEVSNSHAADYRFVEESTGKKIENGLEEKTKQVQNHSVENDCLIDSPDNFSNASVATVQKTPAIQQHNYLQSSRKTSFTSDLAVSNWRGFGERGNGNLTNDRLKSMKLSVRSPPDSRGTITYGPNDEDVKEVDVQEDVCNGINSATDDGTDDQESTSSSSDKVRHISRISRNGFSNNKVRELELRVELLEGELREAAAIEMGLYSIVAEHGSSSQKVHTPARRLSRLYIHASKQWSREKQASAARSAVSGLVVAAKACGNDVPRLTFWLSNSVVLRAIITRTIKSSDIPKPFGPYSTEHSSIMVRKKNSSPLKWESISRKKEKLSITEEFDDWEDPDTFTSALEKIETWIFSRIVESVWWQTLTPHMQSASVNHELKRGSKKSYEKTPSRSDCQQANSSIGIWKKAFKDASERLCPVRAGGHECGCLPMLARLVMEHCVARLDVAMFNAILRESDDEIPTDPVSDPISDPKVLPIPSGKSSFGSGAQLKNAIGNWSRWLTDLFGMDVDDTPQNEDKQDDDRLDVAASFKSFHLLNALSDLLMLPKDMLLEKSIRKEVCPTFSASMIKRILDSFLPDEFCPDPIPEVVLKALDSEDPLESDEERIRNAPCNASPIIYSPPSVASVESIIGDVQGAPLLRRSGSSVVRKCHTSDDELDELDSPLASILIDKLSAPTTKRKDHSYANAVRYQLLREVWRDD</sequence>
<name>A0A6I9RQ37_ELAGV</name>
<feature type="region of interest" description="Disordered" evidence="1">
    <location>
        <begin position="410"/>
        <end position="436"/>
    </location>
</feature>
<gene>
    <name evidence="4 5 6" type="primary">LOC105051397</name>
</gene>
<feature type="compositionally biased region" description="Polar residues" evidence="1">
    <location>
        <begin position="281"/>
        <end position="292"/>
    </location>
</feature>
<feature type="compositionally biased region" description="Basic and acidic residues" evidence="1">
    <location>
        <begin position="808"/>
        <end position="823"/>
    </location>
</feature>
<dbReference type="PROSITE" id="PS51840">
    <property type="entry name" value="C2_NT"/>
    <property type="match status" value="1"/>
</dbReference>
<dbReference type="KEGG" id="egu:105051397"/>
<dbReference type="Proteomes" id="UP000504607">
    <property type="component" value="Chromosome 9"/>
</dbReference>
<feature type="region of interest" description="Disordered" evidence="1">
    <location>
        <begin position="281"/>
        <end position="350"/>
    </location>
</feature>
<feature type="compositionally biased region" description="Basic and acidic residues" evidence="1">
    <location>
        <begin position="177"/>
        <end position="189"/>
    </location>
</feature>
<feature type="compositionally biased region" description="Polar residues" evidence="1">
    <location>
        <begin position="308"/>
        <end position="324"/>
    </location>
</feature>
<proteinExistence type="predicted"/>
<dbReference type="OrthoDB" id="20172at2759"/>
<dbReference type="InterPro" id="IPR019448">
    <property type="entry name" value="NT-C2"/>
</dbReference>
<feature type="region of interest" description="Disordered" evidence="1">
    <location>
        <begin position="167"/>
        <end position="189"/>
    </location>
</feature>
<keyword evidence="3" id="KW-1185">Reference proteome</keyword>
<evidence type="ECO:0000313" key="4">
    <source>
        <dbReference type="RefSeq" id="XP_010930139.1"/>
    </source>
</evidence>
<feature type="compositionally biased region" description="Polar residues" evidence="1">
    <location>
        <begin position="411"/>
        <end position="436"/>
    </location>
</feature>
<dbReference type="InterPro" id="IPR021827">
    <property type="entry name" value="Nup186/Nup192/Nup205"/>
</dbReference>
<accession>A0A6I9RQ37</accession>
<feature type="region of interest" description="Disordered" evidence="1">
    <location>
        <begin position="806"/>
        <end position="825"/>
    </location>
</feature>
<dbReference type="PANTHER" id="PTHR31344:SF15">
    <property type="entry name" value="EEIG1_EHBP1 PROTEIN AMINO-TERMINAL DOMAIN PROTEIN"/>
    <property type="match status" value="1"/>
</dbReference>
<feature type="domain" description="C2 NT-type" evidence="2">
    <location>
        <begin position="7"/>
        <end position="165"/>
    </location>
</feature>
<dbReference type="PANTHER" id="PTHR31344">
    <property type="entry name" value="NUCLEAR PORE COMPLEX PROTEIN NUP205"/>
    <property type="match status" value="1"/>
</dbReference>
<protein>
    <submittedName>
        <fullName evidence="4 5">Uncharacterized protein LOC105051397 isoform X1</fullName>
    </submittedName>
    <submittedName>
        <fullName evidence="6">Uncharacterized protein LOC105051397 isoform X2</fullName>
    </submittedName>
</protein>